<evidence type="ECO:0000256" key="3">
    <source>
        <dbReference type="ARBA" id="ARBA00022441"/>
    </source>
</evidence>
<name>A0A1B0ACN8_GLOPL</name>
<protein>
    <recommendedName>
        <fullName evidence="2">Kelch-like protein diablo</fullName>
    </recommendedName>
</protein>
<dbReference type="PANTHER" id="PTHR24412:SF489">
    <property type="entry name" value="RING FINGER DOMAIN AND KELCH REPEAT-CONTAINING PROTEIN DDB_G0271372"/>
    <property type="match status" value="1"/>
</dbReference>
<dbReference type="GO" id="GO:0016567">
    <property type="term" value="P:protein ubiquitination"/>
    <property type="evidence" value="ECO:0007669"/>
    <property type="project" value="UniProtKB-UniPathway"/>
</dbReference>
<accession>A0A1B0ACN8</accession>
<evidence type="ECO:0000256" key="2">
    <source>
        <dbReference type="ARBA" id="ARBA00013699"/>
    </source>
</evidence>
<evidence type="ECO:0000256" key="4">
    <source>
        <dbReference type="ARBA" id="ARBA00022737"/>
    </source>
</evidence>
<dbReference type="SUPFAM" id="SSF117281">
    <property type="entry name" value="Kelch motif"/>
    <property type="match status" value="1"/>
</dbReference>
<dbReference type="InterPro" id="IPR015915">
    <property type="entry name" value="Kelch-typ_b-propeller"/>
</dbReference>
<evidence type="ECO:0000256" key="5">
    <source>
        <dbReference type="ARBA" id="ARBA00022786"/>
    </source>
</evidence>
<dbReference type="UniPathway" id="UPA00143"/>
<dbReference type="SMART" id="SM00875">
    <property type="entry name" value="BACK"/>
    <property type="match status" value="1"/>
</dbReference>
<dbReference type="Pfam" id="PF01344">
    <property type="entry name" value="Kelch_1"/>
    <property type="match status" value="3"/>
</dbReference>
<keyword evidence="4" id="KW-0677">Repeat</keyword>
<evidence type="ECO:0000313" key="10">
    <source>
        <dbReference type="Proteomes" id="UP000092445"/>
    </source>
</evidence>
<dbReference type="Gene3D" id="1.25.40.420">
    <property type="match status" value="1"/>
</dbReference>
<keyword evidence="6" id="KW-0009">Actin-binding</keyword>
<reference evidence="9" key="2">
    <citation type="submission" date="2020-05" db="UniProtKB">
        <authorList>
            <consortium name="EnsemblMetazoa"/>
        </authorList>
    </citation>
    <scope>IDENTIFICATION</scope>
    <source>
        <strain evidence="9">IAEA</strain>
    </source>
</reference>
<dbReference type="InterPro" id="IPR017096">
    <property type="entry name" value="BTB-kelch_protein"/>
</dbReference>
<keyword evidence="3" id="KW-0880">Kelch repeat</keyword>
<evidence type="ECO:0000256" key="6">
    <source>
        <dbReference type="ARBA" id="ARBA00023203"/>
    </source>
</evidence>
<dbReference type="GO" id="GO:0003779">
    <property type="term" value="F:actin binding"/>
    <property type="evidence" value="ECO:0007669"/>
    <property type="project" value="UniProtKB-KW"/>
</dbReference>
<dbReference type="Proteomes" id="UP000092445">
    <property type="component" value="Unassembled WGS sequence"/>
</dbReference>
<dbReference type="STRING" id="7398.A0A1B0ACN8"/>
<dbReference type="SMART" id="SM00225">
    <property type="entry name" value="BTB"/>
    <property type="match status" value="1"/>
</dbReference>
<dbReference type="SMART" id="SM00612">
    <property type="entry name" value="Kelch"/>
    <property type="match status" value="5"/>
</dbReference>
<comment type="function">
    <text evidence="7">Probable substrate-specific adapter of an E3 ubiquitin-protein ligase complex which mediates the ubiquitination and subsequent proteasomal degradation of target proteins. May have a role in synapse differentiation and growth.</text>
</comment>
<dbReference type="PANTHER" id="PTHR24412">
    <property type="entry name" value="KELCH PROTEIN"/>
    <property type="match status" value="1"/>
</dbReference>
<dbReference type="InterPro" id="IPR011043">
    <property type="entry name" value="Gal_Oxase/kelch_b-propeller"/>
</dbReference>
<evidence type="ECO:0000256" key="1">
    <source>
        <dbReference type="ARBA" id="ARBA00004906"/>
    </source>
</evidence>
<proteinExistence type="predicted"/>
<comment type="pathway">
    <text evidence="1">Protein modification; protein ubiquitination.</text>
</comment>
<dbReference type="Pfam" id="PF00651">
    <property type="entry name" value="BTB"/>
    <property type="match status" value="1"/>
</dbReference>
<dbReference type="SUPFAM" id="SSF54695">
    <property type="entry name" value="POZ domain"/>
    <property type="match status" value="1"/>
</dbReference>
<evidence type="ECO:0000313" key="9">
    <source>
        <dbReference type="EnsemblMetazoa" id="GPAI041351-PA"/>
    </source>
</evidence>
<dbReference type="InterPro" id="IPR011333">
    <property type="entry name" value="SKP1/BTB/POZ_sf"/>
</dbReference>
<dbReference type="PIRSF" id="PIRSF037037">
    <property type="entry name" value="Kelch-like_protein_gigaxonin"/>
    <property type="match status" value="1"/>
</dbReference>
<keyword evidence="5" id="KW-0833">Ubl conjugation pathway</keyword>
<dbReference type="InterPro" id="IPR011705">
    <property type="entry name" value="BACK"/>
</dbReference>
<dbReference type="EnsemblMetazoa" id="GPAI041351-RA">
    <property type="protein sequence ID" value="GPAI041351-PA"/>
    <property type="gene ID" value="GPAI041351"/>
</dbReference>
<dbReference type="InterPro" id="IPR006652">
    <property type="entry name" value="Kelch_1"/>
</dbReference>
<evidence type="ECO:0000259" key="8">
    <source>
        <dbReference type="PROSITE" id="PS50097"/>
    </source>
</evidence>
<dbReference type="SUPFAM" id="SSF50965">
    <property type="entry name" value="Galactose oxidase, central domain"/>
    <property type="match status" value="1"/>
</dbReference>
<organism evidence="9 10">
    <name type="scientific">Glossina pallidipes</name>
    <name type="common">Tsetse fly</name>
    <dbReference type="NCBI Taxonomy" id="7398"/>
    <lineage>
        <taxon>Eukaryota</taxon>
        <taxon>Metazoa</taxon>
        <taxon>Ecdysozoa</taxon>
        <taxon>Arthropoda</taxon>
        <taxon>Hexapoda</taxon>
        <taxon>Insecta</taxon>
        <taxon>Pterygota</taxon>
        <taxon>Neoptera</taxon>
        <taxon>Endopterygota</taxon>
        <taxon>Diptera</taxon>
        <taxon>Brachycera</taxon>
        <taxon>Muscomorpha</taxon>
        <taxon>Hippoboscoidea</taxon>
        <taxon>Glossinidae</taxon>
        <taxon>Glossina</taxon>
    </lineage>
</organism>
<sequence length="621" mass="72384">MSSIKRLKTEGERSVRVVVASSHHHYRLHRHHHHRHHRHHRHHCRRQLHPLERLCAGSRSAAKASICEQDDLNTYCNANYDQTMLDSLNKLRLQGKHCDFILEVEGEAIYAHRVLLVIASPYFAAMLQHDVKENREGKVKFMDVKTTDLKAIIEYIYSGKITITEDSVESLIFTANLLQIDWVRHQCEEFLKSRVKLTNCFSIQRIATVHSLEEVRNHCEKYILQYFPRLINFEGFLHLSFEEFKAMITHNDLYVQFEENVYRSVLNWIKHEPEARKVHLAELLGYINLPNIRSNFFHNHILTEPLFKHNIQCKGFSTDRGRDCSLDSFQSTRRTHHRYGTPHVVFVGGADKTSQALKTCRMYDIYSGKVSTIAPMKEGRRNLSIVSLHGFVYCTGGYNGQRALKTAERYDPIIDQWTQITPMNYAHSDHGSCMYKDLVYVIGGDRSLTVEYYNPTTNKWYNCPDIPSKYFMGNQAEVIENSIYSLGDVQNRKICINRFDPREGRWYKVDNSNEFVCHFGLVACDHSLYCIGGWPQSLSNLCKRFNVRSSRWEMLSPINVGRWGQSALIIEKEIYLFGGKNAKSVTTVERYDIEQDKWFIEVAINIELFKGKAALTYHRSN</sequence>
<dbReference type="FunFam" id="1.25.40.420:FF:000001">
    <property type="entry name" value="Kelch-like family member 12"/>
    <property type="match status" value="1"/>
</dbReference>
<dbReference type="InterPro" id="IPR000210">
    <property type="entry name" value="BTB/POZ_dom"/>
</dbReference>
<dbReference type="Pfam" id="PF07707">
    <property type="entry name" value="BACK"/>
    <property type="match status" value="1"/>
</dbReference>
<keyword evidence="10" id="KW-1185">Reference proteome</keyword>
<dbReference type="VEuPathDB" id="VectorBase:GPAI041351"/>
<dbReference type="Gene3D" id="2.120.10.80">
    <property type="entry name" value="Kelch-type beta propeller"/>
    <property type="match status" value="2"/>
</dbReference>
<dbReference type="Gene3D" id="3.30.710.10">
    <property type="entry name" value="Potassium Channel Kv1.1, Chain A"/>
    <property type="match status" value="1"/>
</dbReference>
<dbReference type="PROSITE" id="PS50097">
    <property type="entry name" value="BTB"/>
    <property type="match status" value="1"/>
</dbReference>
<reference evidence="10" key="1">
    <citation type="submission" date="2014-03" db="EMBL/GenBank/DDBJ databases">
        <authorList>
            <person name="Aksoy S."/>
            <person name="Warren W."/>
            <person name="Wilson R.K."/>
        </authorList>
    </citation>
    <scope>NUCLEOTIDE SEQUENCE [LARGE SCALE GENOMIC DNA]</scope>
    <source>
        <strain evidence="10">IAEA</strain>
    </source>
</reference>
<feature type="domain" description="BTB" evidence="8">
    <location>
        <begin position="98"/>
        <end position="165"/>
    </location>
</feature>
<dbReference type="AlphaFoldDB" id="A0A1B0ACN8"/>
<evidence type="ECO:0000256" key="7">
    <source>
        <dbReference type="ARBA" id="ARBA00043912"/>
    </source>
</evidence>